<dbReference type="InterPro" id="IPR007344">
    <property type="entry name" value="GrpB/CoaE"/>
</dbReference>
<dbReference type="Pfam" id="PF04229">
    <property type="entry name" value="GrpB"/>
    <property type="match status" value="1"/>
</dbReference>
<sequence>MTLFSIALCRAAQRYAKGRIMLKSYNRHMIGLERGKVTLYIHNPVWNTEAARTIKVLKEILGDIATETEHVGSTAVNTIMAKPIIDIALAVPNFTDIIGYNSKLELHGFYYRYAMDRFNNIFRGEIDLTSNNIRQLLYACGGYYDGSNKLQTHFIHVVKTESTEWRNYIKFRDHLNTHPLVAKEYENLKIMLYRKYADNREEYTAHKRDFIQRILNSI</sequence>
<comment type="caution">
    <text evidence="1">The sequence shown here is derived from an EMBL/GenBank/DDBJ whole genome shotgun (WGS) entry which is preliminary data.</text>
</comment>
<organism evidence="1 2">
    <name type="scientific">Candidatus Borkfalkia avistercoris</name>
    <dbReference type="NCBI Taxonomy" id="2838504"/>
    <lineage>
        <taxon>Bacteria</taxon>
        <taxon>Bacillati</taxon>
        <taxon>Bacillota</taxon>
        <taxon>Clostridia</taxon>
        <taxon>Christensenellales</taxon>
        <taxon>Christensenellaceae</taxon>
        <taxon>Candidatus Borkfalkia</taxon>
    </lineage>
</organism>
<dbReference type="Gene3D" id="3.30.460.10">
    <property type="entry name" value="Beta Polymerase, domain 2"/>
    <property type="match status" value="1"/>
</dbReference>
<evidence type="ECO:0000313" key="1">
    <source>
        <dbReference type="EMBL" id="HIZ03380.1"/>
    </source>
</evidence>
<dbReference type="SUPFAM" id="SSF81301">
    <property type="entry name" value="Nucleotidyltransferase"/>
    <property type="match status" value="1"/>
</dbReference>
<dbReference type="Proteomes" id="UP000824132">
    <property type="component" value="Unassembled WGS sequence"/>
</dbReference>
<evidence type="ECO:0000313" key="2">
    <source>
        <dbReference type="Proteomes" id="UP000824132"/>
    </source>
</evidence>
<reference evidence="1" key="2">
    <citation type="submission" date="2021-04" db="EMBL/GenBank/DDBJ databases">
        <authorList>
            <person name="Gilroy R."/>
        </authorList>
    </citation>
    <scope>NUCLEOTIDE SEQUENCE</scope>
    <source>
        <strain evidence="1">CHK187-5294</strain>
    </source>
</reference>
<dbReference type="PANTHER" id="PTHR34822:SF1">
    <property type="entry name" value="GRPB FAMILY PROTEIN"/>
    <property type="match status" value="1"/>
</dbReference>
<reference evidence="1" key="1">
    <citation type="journal article" date="2021" name="PeerJ">
        <title>Extensive microbial diversity within the chicken gut microbiome revealed by metagenomics and culture.</title>
        <authorList>
            <person name="Gilroy R."/>
            <person name="Ravi A."/>
            <person name="Getino M."/>
            <person name="Pursley I."/>
            <person name="Horton D.L."/>
            <person name="Alikhan N.F."/>
            <person name="Baker D."/>
            <person name="Gharbi K."/>
            <person name="Hall N."/>
            <person name="Watson M."/>
            <person name="Adriaenssens E.M."/>
            <person name="Foster-Nyarko E."/>
            <person name="Jarju S."/>
            <person name="Secka A."/>
            <person name="Antonio M."/>
            <person name="Oren A."/>
            <person name="Chaudhuri R.R."/>
            <person name="La Ragione R."/>
            <person name="Hildebrand F."/>
            <person name="Pallen M.J."/>
        </authorList>
    </citation>
    <scope>NUCLEOTIDE SEQUENCE</scope>
    <source>
        <strain evidence="1">CHK187-5294</strain>
    </source>
</reference>
<dbReference type="PANTHER" id="PTHR34822">
    <property type="entry name" value="GRPB DOMAIN PROTEIN (AFU_ORTHOLOGUE AFUA_1G01530)"/>
    <property type="match status" value="1"/>
</dbReference>
<dbReference type="InterPro" id="IPR043519">
    <property type="entry name" value="NT_sf"/>
</dbReference>
<protein>
    <submittedName>
        <fullName evidence="1">GrpB family protein</fullName>
    </submittedName>
</protein>
<proteinExistence type="predicted"/>
<dbReference type="EMBL" id="DXCL01000023">
    <property type="protein sequence ID" value="HIZ03380.1"/>
    <property type="molecule type" value="Genomic_DNA"/>
</dbReference>
<dbReference type="AlphaFoldDB" id="A0A9D2CYU8"/>
<accession>A0A9D2CYU8</accession>
<name>A0A9D2CYU8_9FIRM</name>
<gene>
    <name evidence="1" type="ORF">H9727_03755</name>
</gene>